<evidence type="ECO:0000313" key="10">
    <source>
        <dbReference type="Proteomes" id="UP000563898"/>
    </source>
</evidence>
<dbReference type="InterPro" id="IPR014284">
    <property type="entry name" value="RNA_pol_sigma-70_dom"/>
</dbReference>
<keyword evidence="4" id="KW-0238">DNA-binding</keyword>
<dbReference type="InterPro" id="IPR013325">
    <property type="entry name" value="RNA_pol_sigma_r2"/>
</dbReference>
<dbReference type="InterPro" id="IPR036388">
    <property type="entry name" value="WH-like_DNA-bd_sf"/>
</dbReference>
<feature type="region of interest" description="Disordered" evidence="6">
    <location>
        <begin position="1"/>
        <end position="37"/>
    </location>
</feature>
<keyword evidence="2" id="KW-0805">Transcription regulation</keyword>
<keyword evidence="5" id="KW-0804">Transcription</keyword>
<dbReference type="Pfam" id="PF08281">
    <property type="entry name" value="Sigma70_r4_2"/>
    <property type="match status" value="1"/>
</dbReference>
<feature type="compositionally biased region" description="Basic and acidic residues" evidence="6">
    <location>
        <begin position="19"/>
        <end position="29"/>
    </location>
</feature>
<dbReference type="CDD" id="cd06171">
    <property type="entry name" value="Sigma70_r4"/>
    <property type="match status" value="1"/>
</dbReference>
<reference evidence="9 10" key="1">
    <citation type="submission" date="2020-04" db="EMBL/GenBank/DDBJ databases">
        <title>MicrobeNet Type strains.</title>
        <authorList>
            <person name="Nicholson A.C."/>
        </authorList>
    </citation>
    <scope>NUCLEOTIDE SEQUENCE [LARGE SCALE GENOMIC DNA]</scope>
    <source>
        <strain evidence="9 10">ATCC BAA-14</strain>
    </source>
</reference>
<dbReference type="GO" id="GO:0003677">
    <property type="term" value="F:DNA binding"/>
    <property type="evidence" value="ECO:0007669"/>
    <property type="project" value="UniProtKB-KW"/>
</dbReference>
<dbReference type="Proteomes" id="UP000563898">
    <property type="component" value="Unassembled WGS sequence"/>
</dbReference>
<dbReference type="GO" id="GO:0016987">
    <property type="term" value="F:sigma factor activity"/>
    <property type="evidence" value="ECO:0007669"/>
    <property type="project" value="UniProtKB-KW"/>
</dbReference>
<comment type="caution">
    <text evidence="9">The sequence shown here is derived from an EMBL/GenBank/DDBJ whole genome shotgun (WGS) entry which is preliminary data.</text>
</comment>
<dbReference type="EMBL" id="JAAXPC010000005">
    <property type="protein sequence ID" value="NKY02023.1"/>
    <property type="molecule type" value="Genomic_DNA"/>
</dbReference>
<feature type="domain" description="RNA polymerase sigma-70 region 2" evidence="7">
    <location>
        <begin position="69"/>
        <end position="136"/>
    </location>
</feature>
<dbReference type="GO" id="GO:0006352">
    <property type="term" value="P:DNA-templated transcription initiation"/>
    <property type="evidence" value="ECO:0007669"/>
    <property type="project" value="InterPro"/>
</dbReference>
<dbReference type="SUPFAM" id="SSF88946">
    <property type="entry name" value="Sigma2 domain of RNA polymerase sigma factors"/>
    <property type="match status" value="1"/>
</dbReference>
<protein>
    <submittedName>
        <fullName evidence="9">Sigma-70 family RNA polymerase sigma factor</fullName>
    </submittedName>
</protein>
<dbReference type="InterPro" id="IPR013324">
    <property type="entry name" value="RNA_pol_sigma_r3/r4-like"/>
</dbReference>
<name>A0A846WMK2_9ACTN</name>
<dbReference type="PANTHER" id="PTHR43133:SF66">
    <property type="entry name" value="ECF RNA POLYMERASE SIGMA FACTOR SIGK"/>
    <property type="match status" value="1"/>
</dbReference>
<organism evidence="9 10">
    <name type="scientific">Gordonia polyisoprenivorans</name>
    <dbReference type="NCBI Taxonomy" id="84595"/>
    <lineage>
        <taxon>Bacteria</taxon>
        <taxon>Bacillati</taxon>
        <taxon>Actinomycetota</taxon>
        <taxon>Actinomycetes</taxon>
        <taxon>Mycobacteriales</taxon>
        <taxon>Gordoniaceae</taxon>
        <taxon>Gordonia</taxon>
    </lineage>
</organism>
<dbReference type="RefSeq" id="WP_006370440.1">
    <property type="nucleotide sequence ID" value="NZ_CP085887.1"/>
</dbReference>
<keyword evidence="3" id="KW-0731">Sigma factor</keyword>
<dbReference type="Gene3D" id="1.10.1740.10">
    <property type="match status" value="1"/>
</dbReference>
<dbReference type="InterPro" id="IPR007627">
    <property type="entry name" value="RNA_pol_sigma70_r2"/>
</dbReference>
<dbReference type="AlphaFoldDB" id="A0A846WMK2"/>
<dbReference type="PANTHER" id="PTHR43133">
    <property type="entry name" value="RNA POLYMERASE ECF-TYPE SIGMA FACTO"/>
    <property type="match status" value="1"/>
</dbReference>
<evidence type="ECO:0000259" key="7">
    <source>
        <dbReference type="Pfam" id="PF04542"/>
    </source>
</evidence>
<comment type="similarity">
    <text evidence="1">Belongs to the sigma-70 factor family. ECF subfamily.</text>
</comment>
<dbReference type="NCBIfam" id="TIGR02937">
    <property type="entry name" value="sigma70-ECF"/>
    <property type="match status" value="1"/>
</dbReference>
<dbReference type="SUPFAM" id="SSF88659">
    <property type="entry name" value="Sigma3 and sigma4 domains of RNA polymerase sigma factors"/>
    <property type="match status" value="1"/>
</dbReference>
<evidence type="ECO:0000256" key="3">
    <source>
        <dbReference type="ARBA" id="ARBA00023082"/>
    </source>
</evidence>
<evidence type="ECO:0000256" key="6">
    <source>
        <dbReference type="SAM" id="MobiDB-lite"/>
    </source>
</evidence>
<evidence type="ECO:0000256" key="5">
    <source>
        <dbReference type="ARBA" id="ARBA00023163"/>
    </source>
</evidence>
<evidence type="ECO:0000313" key="9">
    <source>
        <dbReference type="EMBL" id="NKY02023.1"/>
    </source>
</evidence>
<dbReference type="Pfam" id="PF04542">
    <property type="entry name" value="Sigma70_r2"/>
    <property type="match status" value="1"/>
</dbReference>
<dbReference type="Gene3D" id="1.10.10.10">
    <property type="entry name" value="Winged helix-like DNA-binding domain superfamily/Winged helix DNA-binding domain"/>
    <property type="match status" value="1"/>
</dbReference>
<gene>
    <name evidence="9" type="ORF">HGA05_10590</name>
</gene>
<accession>A0A846WMK2</accession>
<dbReference type="InterPro" id="IPR039425">
    <property type="entry name" value="RNA_pol_sigma-70-like"/>
</dbReference>
<evidence type="ECO:0000259" key="8">
    <source>
        <dbReference type="Pfam" id="PF08281"/>
    </source>
</evidence>
<evidence type="ECO:0000256" key="1">
    <source>
        <dbReference type="ARBA" id="ARBA00010641"/>
    </source>
</evidence>
<evidence type="ECO:0000256" key="2">
    <source>
        <dbReference type="ARBA" id="ARBA00023015"/>
    </source>
</evidence>
<proteinExistence type="inferred from homology"/>
<dbReference type="InterPro" id="IPR013249">
    <property type="entry name" value="RNA_pol_sigma70_r4_t2"/>
</dbReference>
<feature type="domain" description="RNA polymerase sigma factor 70 region 4 type 2" evidence="8">
    <location>
        <begin position="169"/>
        <end position="220"/>
    </location>
</feature>
<evidence type="ECO:0000256" key="4">
    <source>
        <dbReference type="ARBA" id="ARBA00023125"/>
    </source>
</evidence>
<sequence>MLIGHVYRGGVPPSTDDTSPPHREADTDGHGGFAAAPHPDLSFADDSDVSMRALLEASAVGDRASFARLYDLTNPRIYGLVLRVIRDANYAEEVVQEAYLQYWQKASTYRPERGSVITWMMTIAHRRAIDRVRTEDLQRRRVTEAGVAQASVSDPLPLEVVVDREETRTLRTCLDDLTELQRSSIEMSYFNGLTYPEVAAQTDTPLPTIKSRIRDGLRRLRDCLRGRGHA</sequence>